<gene>
    <name evidence="2" type="ORF">GOODEAATRI_030707</name>
</gene>
<comment type="caution">
    <text evidence="2">The sequence shown here is derived from an EMBL/GenBank/DDBJ whole genome shotgun (WGS) entry which is preliminary data.</text>
</comment>
<evidence type="ECO:0000313" key="2">
    <source>
        <dbReference type="EMBL" id="MEQ2170001.1"/>
    </source>
</evidence>
<organism evidence="2 3">
    <name type="scientific">Goodea atripinnis</name>
    <dbReference type="NCBI Taxonomy" id="208336"/>
    <lineage>
        <taxon>Eukaryota</taxon>
        <taxon>Metazoa</taxon>
        <taxon>Chordata</taxon>
        <taxon>Craniata</taxon>
        <taxon>Vertebrata</taxon>
        <taxon>Euteleostomi</taxon>
        <taxon>Actinopterygii</taxon>
        <taxon>Neopterygii</taxon>
        <taxon>Teleostei</taxon>
        <taxon>Neoteleostei</taxon>
        <taxon>Acanthomorphata</taxon>
        <taxon>Ovalentaria</taxon>
        <taxon>Atherinomorphae</taxon>
        <taxon>Cyprinodontiformes</taxon>
        <taxon>Goodeidae</taxon>
        <taxon>Goodea</taxon>
    </lineage>
</organism>
<dbReference type="Proteomes" id="UP001476798">
    <property type="component" value="Unassembled WGS sequence"/>
</dbReference>
<sequence length="65" mass="7494">IEEKYKNITVKDESPALKKKINELTLENQRLKQELLKSQTKVACLQSEMDGLKTELTDQSISSER</sequence>
<accession>A0ABV0NF53</accession>
<dbReference type="SUPFAM" id="SSF75704">
    <property type="entry name" value="Mitotic arrest deficient-like 1, Mad1"/>
    <property type="match status" value="1"/>
</dbReference>
<evidence type="ECO:0000313" key="3">
    <source>
        <dbReference type="Proteomes" id="UP001476798"/>
    </source>
</evidence>
<name>A0ABV0NF53_9TELE</name>
<reference evidence="2 3" key="1">
    <citation type="submission" date="2021-06" db="EMBL/GenBank/DDBJ databases">
        <authorList>
            <person name="Palmer J.M."/>
        </authorList>
    </citation>
    <scope>NUCLEOTIDE SEQUENCE [LARGE SCALE GENOMIC DNA]</scope>
    <source>
        <strain evidence="2 3">GA_2019</strain>
        <tissue evidence="2">Muscle</tissue>
    </source>
</reference>
<feature type="coiled-coil region" evidence="1">
    <location>
        <begin position="14"/>
        <end position="48"/>
    </location>
</feature>
<protein>
    <submittedName>
        <fullName evidence="2">Uncharacterized protein</fullName>
    </submittedName>
</protein>
<keyword evidence="3" id="KW-1185">Reference proteome</keyword>
<feature type="non-terminal residue" evidence="2">
    <location>
        <position position="1"/>
    </location>
</feature>
<evidence type="ECO:0000256" key="1">
    <source>
        <dbReference type="SAM" id="Coils"/>
    </source>
</evidence>
<dbReference type="EMBL" id="JAHRIO010034928">
    <property type="protein sequence ID" value="MEQ2170001.1"/>
    <property type="molecule type" value="Genomic_DNA"/>
</dbReference>
<keyword evidence="1" id="KW-0175">Coiled coil</keyword>
<proteinExistence type="predicted"/>